<feature type="transmembrane region" description="Helical" evidence="8">
    <location>
        <begin position="341"/>
        <end position="361"/>
    </location>
</feature>
<keyword evidence="4" id="KW-0808">Transferase</keyword>
<evidence type="ECO:0000256" key="2">
    <source>
        <dbReference type="ARBA" id="ARBA00022475"/>
    </source>
</evidence>
<keyword evidence="5 8" id="KW-0812">Transmembrane</keyword>
<evidence type="ECO:0000256" key="7">
    <source>
        <dbReference type="ARBA" id="ARBA00023136"/>
    </source>
</evidence>
<feature type="transmembrane region" description="Helical" evidence="8">
    <location>
        <begin position="368"/>
        <end position="388"/>
    </location>
</feature>
<keyword evidence="7 8" id="KW-0472">Membrane</keyword>
<evidence type="ECO:0000256" key="3">
    <source>
        <dbReference type="ARBA" id="ARBA00022676"/>
    </source>
</evidence>
<dbReference type="GO" id="GO:0005886">
    <property type="term" value="C:plasma membrane"/>
    <property type="evidence" value="ECO:0007669"/>
    <property type="project" value="UniProtKB-SubCell"/>
</dbReference>
<proteinExistence type="predicted"/>
<dbReference type="PANTHER" id="PTHR33908:SF11">
    <property type="entry name" value="MEMBRANE PROTEIN"/>
    <property type="match status" value="1"/>
</dbReference>
<name>A0A2T1EIB9_9CYAN</name>
<keyword evidence="2" id="KW-1003">Cell membrane</keyword>
<reference evidence="10 11" key="2">
    <citation type="submission" date="2018-03" db="EMBL/GenBank/DDBJ databases">
        <title>The ancient ancestry and fast evolution of plastids.</title>
        <authorList>
            <person name="Moore K.R."/>
            <person name="Magnabosco C."/>
            <person name="Momper L."/>
            <person name="Gold D.A."/>
            <person name="Bosak T."/>
            <person name="Fournier G.P."/>
        </authorList>
    </citation>
    <scope>NUCLEOTIDE SEQUENCE [LARGE SCALE GENOMIC DNA]</scope>
    <source>
        <strain evidence="10 11">ULC18</strain>
    </source>
</reference>
<dbReference type="Proteomes" id="UP000239576">
    <property type="component" value="Unassembled WGS sequence"/>
</dbReference>
<comment type="caution">
    <text evidence="10">The sequence shown here is derived from an EMBL/GenBank/DDBJ whole genome shotgun (WGS) entry which is preliminary data.</text>
</comment>
<evidence type="ECO:0000256" key="6">
    <source>
        <dbReference type="ARBA" id="ARBA00022989"/>
    </source>
</evidence>
<dbReference type="RefSeq" id="WP_106255317.1">
    <property type="nucleotide sequence ID" value="NZ_CAWNSW010000015.1"/>
</dbReference>
<evidence type="ECO:0000259" key="9">
    <source>
        <dbReference type="Pfam" id="PF13231"/>
    </source>
</evidence>
<keyword evidence="11" id="KW-1185">Reference proteome</keyword>
<dbReference type="PANTHER" id="PTHR33908">
    <property type="entry name" value="MANNOSYLTRANSFERASE YKCB-RELATED"/>
    <property type="match status" value="1"/>
</dbReference>
<reference evidence="11" key="1">
    <citation type="submission" date="2018-02" db="EMBL/GenBank/DDBJ databases">
        <authorList>
            <person name="Moore K."/>
            <person name="Momper L."/>
        </authorList>
    </citation>
    <scope>NUCLEOTIDE SEQUENCE [LARGE SCALE GENOMIC DNA]</scope>
    <source>
        <strain evidence="11">ULC18</strain>
    </source>
</reference>
<evidence type="ECO:0000256" key="4">
    <source>
        <dbReference type="ARBA" id="ARBA00022679"/>
    </source>
</evidence>
<organism evidence="10 11">
    <name type="scientific">Stenomitos frigidus ULC18</name>
    <dbReference type="NCBI Taxonomy" id="2107698"/>
    <lineage>
        <taxon>Bacteria</taxon>
        <taxon>Bacillati</taxon>
        <taxon>Cyanobacteriota</taxon>
        <taxon>Cyanophyceae</taxon>
        <taxon>Leptolyngbyales</taxon>
        <taxon>Leptolyngbyaceae</taxon>
        <taxon>Stenomitos</taxon>
    </lineage>
</organism>
<feature type="transmembrane region" description="Helical" evidence="8">
    <location>
        <begin position="200"/>
        <end position="219"/>
    </location>
</feature>
<feature type="transmembrane region" description="Helical" evidence="8">
    <location>
        <begin position="226"/>
        <end position="254"/>
    </location>
</feature>
<feature type="transmembrane region" description="Helical" evidence="8">
    <location>
        <begin position="274"/>
        <end position="294"/>
    </location>
</feature>
<accession>A0A2T1EIB9</accession>
<sequence length="568" mass="64383">MLSLVTADTDPIVGSLAGAVAPEGSLSMSPPNSSNPRLIRAVRLLSLALLVLAICFRFIHLDRKVYWHDEAYTSMVITARPGKYFSDELFQNRLVRPADLLAYQQFVPTLTLQDMMIRKGAEDVQHPPLYYLLLRFWAMVWGTSPAAIRSLSALLGLLLFPAVYWLCLELFESALAGWLAIALFAVSPLQLAYAQEAREYGVWSVLILVNSALLLRAMRVATWRNWVWYGVSLAIAFYTALFTVWIVVGHWFYTIVLDDGNQCFRLPLRVGKRTVFYLATLFIVLLLFSPWVYVMVTAGNALAVTTSWTSVSLPLMINLQSTVFNFSRSFVDFNFDWSDPIAYVLALPILSLQGYAVYRLCRTAPTRIWWFLLTFIGGTALALGVPDLLSGGQRFMVTRYLFPCFMGLQLAVVYLLAIDGTQRQYWRMRFATLTFALLMFLGVLSCSVYTQSNTWWNKVLNSNYPQVAALINESDRPLIITDAYSYNPASMISLSYLVKPTTQFLLLPPVGNSFPVNNLPADVESIFLFNLPPVFRQQFEATYHQRTVSVFEDSWNSVWEAQRSLPEP</sequence>
<evidence type="ECO:0000256" key="5">
    <source>
        <dbReference type="ARBA" id="ARBA00022692"/>
    </source>
</evidence>
<evidence type="ECO:0000313" key="10">
    <source>
        <dbReference type="EMBL" id="PSB32454.1"/>
    </source>
</evidence>
<dbReference type="OrthoDB" id="495800at2"/>
<dbReference type="Pfam" id="PF13231">
    <property type="entry name" value="PMT_2"/>
    <property type="match status" value="1"/>
</dbReference>
<evidence type="ECO:0000256" key="1">
    <source>
        <dbReference type="ARBA" id="ARBA00004651"/>
    </source>
</evidence>
<evidence type="ECO:0000313" key="11">
    <source>
        <dbReference type="Proteomes" id="UP000239576"/>
    </source>
</evidence>
<dbReference type="InterPro" id="IPR050297">
    <property type="entry name" value="LipidA_mod_glycosyltrf_83"/>
</dbReference>
<feature type="transmembrane region" description="Helical" evidence="8">
    <location>
        <begin position="400"/>
        <end position="418"/>
    </location>
</feature>
<feature type="transmembrane region" description="Helical" evidence="8">
    <location>
        <begin position="175"/>
        <end position="194"/>
    </location>
</feature>
<dbReference type="InterPro" id="IPR038731">
    <property type="entry name" value="RgtA/B/C-like"/>
</dbReference>
<feature type="transmembrane region" description="Helical" evidence="8">
    <location>
        <begin position="430"/>
        <end position="450"/>
    </location>
</feature>
<feature type="domain" description="Glycosyltransferase RgtA/B/C/D-like" evidence="9">
    <location>
        <begin position="125"/>
        <end position="293"/>
    </location>
</feature>
<feature type="transmembrane region" description="Helical" evidence="8">
    <location>
        <begin position="38"/>
        <end position="59"/>
    </location>
</feature>
<comment type="subcellular location">
    <subcellularLocation>
        <location evidence="1">Cell membrane</location>
        <topology evidence="1">Multi-pass membrane protein</topology>
    </subcellularLocation>
</comment>
<evidence type="ECO:0000256" key="8">
    <source>
        <dbReference type="SAM" id="Phobius"/>
    </source>
</evidence>
<feature type="transmembrane region" description="Helical" evidence="8">
    <location>
        <begin position="150"/>
        <end position="168"/>
    </location>
</feature>
<dbReference type="GO" id="GO:0009103">
    <property type="term" value="P:lipopolysaccharide biosynthetic process"/>
    <property type="evidence" value="ECO:0007669"/>
    <property type="project" value="UniProtKB-ARBA"/>
</dbReference>
<dbReference type="EMBL" id="PVWK01000027">
    <property type="protein sequence ID" value="PSB32454.1"/>
    <property type="molecule type" value="Genomic_DNA"/>
</dbReference>
<keyword evidence="6 8" id="KW-1133">Transmembrane helix</keyword>
<gene>
    <name evidence="10" type="ORF">C7B82_05525</name>
</gene>
<protein>
    <recommendedName>
        <fullName evidence="9">Glycosyltransferase RgtA/B/C/D-like domain-containing protein</fullName>
    </recommendedName>
</protein>
<dbReference type="AlphaFoldDB" id="A0A2T1EIB9"/>
<keyword evidence="3" id="KW-0328">Glycosyltransferase</keyword>
<dbReference type="GO" id="GO:0016763">
    <property type="term" value="F:pentosyltransferase activity"/>
    <property type="evidence" value="ECO:0007669"/>
    <property type="project" value="TreeGrafter"/>
</dbReference>